<proteinExistence type="predicted"/>
<protein>
    <submittedName>
        <fullName evidence="2">Uncharacterized protein</fullName>
    </submittedName>
</protein>
<dbReference type="Proteomes" id="UP000735302">
    <property type="component" value="Unassembled WGS sequence"/>
</dbReference>
<accession>A0AAV4BRL6</accession>
<organism evidence="2 3">
    <name type="scientific">Plakobranchus ocellatus</name>
    <dbReference type="NCBI Taxonomy" id="259542"/>
    <lineage>
        <taxon>Eukaryota</taxon>
        <taxon>Metazoa</taxon>
        <taxon>Spiralia</taxon>
        <taxon>Lophotrochozoa</taxon>
        <taxon>Mollusca</taxon>
        <taxon>Gastropoda</taxon>
        <taxon>Heterobranchia</taxon>
        <taxon>Euthyneura</taxon>
        <taxon>Panpulmonata</taxon>
        <taxon>Sacoglossa</taxon>
        <taxon>Placobranchoidea</taxon>
        <taxon>Plakobranchidae</taxon>
        <taxon>Plakobranchus</taxon>
    </lineage>
</organism>
<comment type="caution">
    <text evidence="2">The sequence shown here is derived from an EMBL/GenBank/DDBJ whole genome shotgun (WGS) entry which is preliminary data.</text>
</comment>
<evidence type="ECO:0000256" key="1">
    <source>
        <dbReference type="SAM" id="MobiDB-lite"/>
    </source>
</evidence>
<gene>
    <name evidence="2" type="ORF">PoB_004821100</name>
</gene>
<dbReference type="EMBL" id="BLXT01005274">
    <property type="protein sequence ID" value="GFO21706.1"/>
    <property type="molecule type" value="Genomic_DNA"/>
</dbReference>
<reference evidence="2 3" key="1">
    <citation type="journal article" date="2021" name="Elife">
        <title>Chloroplast acquisition without the gene transfer in kleptoplastic sea slugs, Plakobranchus ocellatus.</title>
        <authorList>
            <person name="Maeda T."/>
            <person name="Takahashi S."/>
            <person name="Yoshida T."/>
            <person name="Shimamura S."/>
            <person name="Takaki Y."/>
            <person name="Nagai Y."/>
            <person name="Toyoda A."/>
            <person name="Suzuki Y."/>
            <person name="Arimoto A."/>
            <person name="Ishii H."/>
            <person name="Satoh N."/>
            <person name="Nishiyama T."/>
            <person name="Hasebe M."/>
            <person name="Maruyama T."/>
            <person name="Minagawa J."/>
            <person name="Obokata J."/>
            <person name="Shigenobu S."/>
        </authorList>
    </citation>
    <scope>NUCLEOTIDE SEQUENCE [LARGE SCALE GENOMIC DNA]</scope>
</reference>
<sequence length="131" mass="14796">MVSAGARMEPQWREKPLPNPSQRYNDIMKGQKFALQMVLVSGIYDAFDLLKRVLVPSSNILLGTYKSLNHRILLQEAGLLVTINSTMRLHCRHPQWSSCRVKQGLSSGRHAPIITEMSESPGLLLLSRSQR</sequence>
<evidence type="ECO:0000313" key="2">
    <source>
        <dbReference type="EMBL" id="GFO21706.1"/>
    </source>
</evidence>
<name>A0AAV4BRL6_9GAST</name>
<feature type="region of interest" description="Disordered" evidence="1">
    <location>
        <begin position="1"/>
        <end position="21"/>
    </location>
</feature>
<evidence type="ECO:0000313" key="3">
    <source>
        <dbReference type="Proteomes" id="UP000735302"/>
    </source>
</evidence>
<dbReference type="AlphaFoldDB" id="A0AAV4BRL6"/>
<keyword evidence="3" id="KW-1185">Reference proteome</keyword>